<accession>A0A7Z7LHC5</accession>
<evidence type="ECO:0000313" key="1">
    <source>
        <dbReference type="EMBL" id="SSC14009.1"/>
    </source>
</evidence>
<keyword evidence="2" id="KW-1185">Reference proteome</keyword>
<organism evidence="1 2">
    <name type="scientific">Mesotoga infera</name>
    <dbReference type="NCBI Taxonomy" id="1236046"/>
    <lineage>
        <taxon>Bacteria</taxon>
        <taxon>Thermotogati</taxon>
        <taxon>Thermotogota</taxon>
        <taxon>Thermotogae</taxon>
        <taxon>Kosmotogales</taxon>
        <taxon>Kosmotogaceae</taxon>
        <taxon>Mesotoga</taxon>
    </lineage>
</organism>
<dbReference type="AlphaFoldDB" id="A0A7Z7LHC5"/>
<protein>
    <submittedName>
        <fullName evidence="1">Uncharacterized protein</fullName>
    </submittedName>
</protein>
<gene>
    <name evidence="1" type="ORF">MESINF_2569</name>
</gene>
<evidence type="ECO:0000313" key="2">
    <source>
        <dbReference type="Proteomes" id="UP000250796"/>
    </source>
</evidence>
<reference evidence="1 2" key="1">
    <citation type="submission" date="2017-01" db="EMBL/GenBank/DDBJ databases">
        <authorList>
            <person name="Erauso G."/>
        </authorList>
    </citation>
    <scope>NUCLEOTIDE SEQUENCE [LARGE SCALE GENOMIC DNA]</scope>
    <source>
        <strain evidence="1">MESINF1</strain>
    </source>
</reference>
<sequence length="75" mass="8590">MTTLTTVYIIVCVGEMAERSKAYAWRAYDEQNSSVGSNPTLSAIKKAARLHDGFFLLGIHFEQIEQDWRRLLGQR</sequence>
<dbReference type="KEGG" id="minf:MESINF_2569"/>
<dbReference type="Proteomes" id="UP000250796">
    <property type="component" value="Chromosome MESINF"/>
</dbReference>
<proteinExistence type="predicted"/>
<name>A0A7Z7LHC5_9BACT</name>
<dbReference type="EMBL" id="LS974202">
    <property type="protein sequence ID" value="SSC14009.1"/>
    <property type="molecule type" value="Genomic_DNA"/>
</dbReference>